<dbReference type="GO" id="GO:0005737">
    <property type="term" value="C:cytoplasm"/>
    <property type="evidence" value="ECO:0007669"/>
    <property type="project" value="UniProtKB-SubCell"/>
</dbReference>
<dbReference type="AlphaFoldDB" id="A0AAD4JI86"/>
<comment type="caution">
    <text evidence="15">The sequence shown here is derived from an EMBL/GenBank/DDBJ whole genome shotgun (WGS) entry which is preliminary data.</text>
</comment>
<evidence type="ECO:0000256" key="1">
    <source>
        <dbReference type="ARBA" id="ARBA00004123"/>
    </source>
</evidence>
<feature type="domain" description="PABC" evidence="14">
    <location>
        <begin position="523"/>
        <end position="600"/>
    </location>
</feature>
<dbReference type="InterPro" id="IPR045305">
    <property type="entry name" value="RRM2_I_PABPs"/>
</dbReference>
<feature type="domain" description="RRM" evidence="13">
    <location>
        <begin position="195"/>
        <end position="272"/>
    </location>
</feature>
<dbReference type="GO" id="GO:0003723">
    <property type="term" value="F:RNA binding"/>
    <property type="evidence" value="ECO:0007669"/>
    <property type="project" value="UniProtKB-UniRule"/>
</dbReference>
<dbReference type="InterPro" id="IPR035979">
    <property type="entry name" value="RBD_domain_sf"/>
</dbReference>
<feature type="domain" description="RRM" evidence="13">
    <location>
        <begin position="299"/>
        <end position="376"/>
    </location>
</feature>
<dbReference type="FunFam" id="3.30.70.330:FF:000651">
    <property type="entry name" value="Poly(A) binding protein cytoplasmic 1 like"/>
    <property type="match status" value="2"/>
</dbReference>
<evidence type="ECO:0000259" key="13">
    <source>
        <dbReference type="PROSITE" id="PS50102"/>
    </source>
</evidence>
<protein>
    <recommendedName>
        <fullName evidence="12">Polyadenylate-binding protein</fullName>
        <shortName evidence="12">PABP</shortName>
    </recommendedName>
</protein>
<dbReference type="SUPFAM" id="SSF54928">
    <property type="entry name" value="RNA-binding domain, RBD"/>
    <property type="match status" value="2"/>
</dbReference>
<dbReference type="Proteomes" id="UP001190926">
    <property type="component" value="Unassembled WGS sequence"/>
</dbReference>
<gene>
    <name evidence="15" type="ORF">C2S53_012091</name>
</gene>
<evidence type="ECO:0000256" key="2">
    <source>
        <dbReference type="ARBA" id="ARBA00004496"/>
    </source>
</evidence>
<dbReference type="Pfam" id="PF00076">
    <property type="entry name" value="RRM_1"/>
    <property type="match status" value="4"/>
</dbReference>
<name>A0AAD4JI86_PERFH</name>
<dbReference type="NCBIfam" id="TIGR01628">
    <property type="entry name" value="PABP-1234"/>
    <property type="match status" value="1"/>
</dbReference>
<dbReference type="SMART" id="SM00361">
    <property type="entry name" value="RRM_1"/>
    <property type="match status" value="4"/>
</dbReference>
<keyword evidence="8 11" id="KW-0694">RNA-binding</keyword>
<keyword evidence="4 12" id="KW-0963">Cytoplasm</keyword>
<dbReference type="InterPro" id="IPR036053">
    <property type="entry name" value="PABP-dom"/>
</dbReference>
<evidence type="ECO:0000256" key="12">
    <source>
        <dbReference type="RuleBase" id="RU362004"/>
    </source>
</evidence>
<keyword evidence="7" id="KW-0810">Translation regulation</keyword>
<reference evidence="15 16" key="1">
    <citation type="journal article" date="2021" name="Nat. Commun.">
        <title>Incipient diploidization of the medicinal plant Perilla within 10,000 years.</title>
        <authorList>
            <person name="Zhang Y."/>
            <person name="Shen Q."/>
            <person name="Leng L."/>
            <person name="Zhang D."/>
            <person name="Chen S."/>
            <person name="Shi Y."/>
            <person name="Ning Z."/>
            <person name="Chen S."/>
        </authorList>
    </citation>
    <scope>NUCLEOTIDE SEQUENCE [LARGE SCALE GENOMIC DNA]</scope>
    <source>
        <strain evidence="16">cv. PC099</strain>
    </source>
</reference>
<comment type="function">
    <text evidence="10">Binds the poly(A) tail of mRNA. Appears to be an important mediator of the multiple roles of the poly(A) tail in mRNA biogenesis, stability and translation.</text>
</comment>
<dbReference type="InterPro" id="IPR012677">
    <property type="entry name" value="Nucleotide-bd_a/b_plait_sf"/>
</dbReference>
<sequence length="616" mass="67890">MAAEANAVSELTPSLTALYVGDVDGNVTEEDLRRLFIQAGDVVSVKICVDEINRRSLGYGYVNFSNPEHAEKALEDLNFTRLNGRCIRIAYSNREGTLRKSGQGNIFVKNLDKSIDHKALHDIFSPLGKIISCKVETDSSGQSRGYGYVQYKDEETALRAIERLHGELVVGKELYAVPYVSKLEREMSVDKTKFTNVFVKNISASTTEEDLKSIFGEFGPMTSVAVMRDEAGHSKCFGFVNFNNAEDAARSVEMLNGRKFNGMEWYVSRAQKKSERELEIKLQREQIAKEVHERSLGMNNLYIKNIDDNVDNEKLKGLFAPFGNIVSCKVMIDPKGISKGYGFVAFSTSQEASKAISEMNGKIIGSKPLYVSIAEKKEDRHERLQSLFTSNVHPTMMLPAMAPPIPIYSPGRSGVGQPIFYSHVAPPVVPNMGGFGYQQHFIPAGVRPSGPLIPSFMFPMIQRPGSSRRGTDGLLRSQPPFHQMLHQQIPLNRGFGNFNVTSQGEGASADMSSSNAGVHRSVPVGTLASALANATPSEQQSMLGVNLYPLVEQLEPEMAGKVTGMLLEMDQTEVLHLLESPESLRANVVEAMEVLTKAPERRESSPSEKLALLSLN</sequence>
<dbReference type="CDD" id="cd12381">
    <property type="entry name" value="RRM4_I_PABPs"/>
    <property type="match status" value="1"/>
</dbReference>
<dbReference type="PROSITE" id="PS51309">
    <property type="entry name" value="PABC"/>
    <property type="match status" value="1"/>
</dbReference>
<dbReference type="CDD" id="cd12379">
    <property type="entry name" value="RRM2_I_PABPs"/>
    <property type="match status" value="1"/>
</dbReference>
<evidence type="ECO:0000256" key="3">
    <source>
        <dbReference type="ARBA" id="ARBA00008557"/>
    </source>
</evidence>
<evidence type="ECO:0000256" key="4">
    <source>
        <dbReference type="ARBA" id="ARBA00022490"/>
    </source>
</evidence>
<comment type="subcellular location">
    <subcellularLocation>
        <location evidence="2 12">Cytoplasm</location>
    </subcellularLocation>
    <subcellularLocation>
        <location evidence="1">Nucleus</location>
    </subcellularLocation>
</comment>
<accession>A0AAD4JI86</accession>
<dbReference type="Gene3D" id="3.30.70.330">
    <property type="match status" value="4"/>
</dbReference>
<evidence type="ECO:0000256" key="11">
    <source>
        <dbReference type="PROSITE-ProRule" id="PRU00176"/>
    </source>
</evidence>
<feature type="domain" description="RRM" evidence="13">
    <location>
        <begin position="16"/>
        <end position="94"/>
    </location>
</feature>
<evidence type="ECO:0000256" key="8">
    <source>
        <dbReference type="ARBA" id="ARBA00022884"/>
    </source>
</evidence>
<dbReference type="GO" id="GO:0006417">
    <property type="term" value="P:regulation of translation"/>
    <property type="evidence" value="ECO:0007669"/>
    <property type="project" value="UniProtKB-KW"/>
</dbReference>
<dbReference type="SUPFAM" id="SSF63570">
    <property type="entry name" value="PABC (PABP) domain"/>
    <property type="match status" value="1"/>
</dbReference>
<dbReference type="InterPro" id="IPR003954">
    <property type="entry name" value="RRM_euk-type"/>
</dbReference>
<evidence type="ECO:0000256" key="6">
    <source>
        <dbReference type="ARBA" id="ARBA00022737"/>
    </source>
</evidence>
<evidence type="ECO:0000256" key="5">
    <source>
        <dbReference type="ARBA" id="ARBA00022581"/>
    </source>
</evidence>
<dbReference type="InterPro" id="IPR002004">
    <property type="entry name" value="PABP_HYD_C"/>
</dbReference>
<evidence type="ECO:0000313" key="16">
    <source>
        <dbReference type="Proteomes" id="UP001190926"/>
    </source>
</evidence>
<dbReference type="Gene3D" id="1.10.1900.10">
    <property type="entry name" value="c-terminal domain of poly(a) binding protein"/>
    <property type="match status" value="1"/>
</dbReference>
<feature type="domain" description="RRM" evidence="13">
    <location>
        <begin position="104"/>
        <end position="174"/>
    </location>
</feature>
<dbReference type="Pfam" id="PF00658">
    <property type="entry name" value="MLLE"/>
    <property type="match status" value="1"/>
</dbReference>
<keyword evidence="16" id="KW-1185">Reference proteome</keyword>
<dbReference type="FunFam" id="1.10.1900.10:FF:000003">
    <property type="entry name" value="Polyadenylate-binding protein"/>
    <property type="match status" value="1"/>
</dbReference>
<dbReference type="PROSITE" id="PS50102">
    <property type="entry name" value="RRM"/>
    <property type="match status" value="4"/>
</dbReference>
<dbReference type="InterPro" id="IPR006515">
    <property type="entry name" value="PABP_1234"/>
</dbReference>
<evidence type="ECO:0000256" key="9">
    <source>
        <dbReference type="ARBA" id="ARBA00023242"/>
    </source>
</evidence>
<keyword evidence="9" id="KW-0539">Nucleus</keyword>
<evidence type="ECO:0000256" key="7">
    <source>
        <dbReference type="ARBA" id="ARBA00022845"/>
    </source>
</evidence>
<dbReference type="CDD" id="cd12380">
    <property type="entry name" value="RRM3_I_PABPs"/>
    <property type="match status" value="1"/>
</dbReference>
<evidence type="ECO:0000256" key="10">
    <source>
        <dbReference type="ARBA" id="ARBA00054110"/>
    </source>
</evidence>
<keyword evidence="6" id="KW-0677">Repeat</keyword>
<dbReference type="SMART" id="SM00360">
    <property type="entry name" value="RRM"/>
    <property type="match status" value="4"/>
</dbReference>
<dbReference type="PANTHER" id="PTHR24012">
    <property type="entry name" value="RNA BINDING PROTEIN"/>
    <property type="match status" value="1"/>
</dbReference>
<dbReference type="InterPro" id="IPR000504">
    <property type="entry name" value="RRM_dom"/>
</dbReference>
<dbReference type="EMBL" id="SDAM02000052">
    <property type="protein sequence ID" value="KAH6834344.1"/>
    <property type="molecule type" value="Genomic_DNA"/>
</dbReference>
<organism evidence="15 16">
    <name type="scientific">Perilla frutescens var. hirtella</name>
    <name type="common">Perilla citriodora</name>
    <name type="synonym">Perilla setoyensis</name>
    <dbReference type="NCBI Taxonomy" id="608512"/>
    <lineage>
        <taxon>Eukaryota</taxon>
        <taxon>Viridiplantae</taxon>
        <taxon>Streptophyta</taxon>
        <taxon>Embryophyta</taxon>
        <taxon>Tracheophyta</taxon>
        <taxon>Spermatophyta</taxon>
        <taxon>Magnoliopsida</taxon>
        <taxon>eudicotyledons</taxon>
        <taxon>Gunneridae</taxon>
        <taxon>Pentapetalae</taxon>
        <taxon>asterids</taxon>
        <taxon>lamiids</taxon>
        <taxon>Lamiales</taxon>
        <taxon>Lamiaceae</taxon>
        <taxon>Nepetoideae</taxon>
        <taxon>Elsholtzieae</taxon>
        <taxon>Perilla</taxon>
    </lineage>
</organism>
<dbReference type="FunFam" id="3.30.70.330:FF:000239">
    <property type="entry name" value="Polyadenylate-binding protein"/>
    <property type="match status" value="1"/>
</dbReference>
<keyword evidence="5" id="KW-0945">Host-virus interaction</keyword>
<evidence type="ECO:0000259" key="14">
    <source>
        <dbReference type="PROSITE" id="PS51309"/>
    </source>
</evidence>
<comment type="similarity">
    <text evidence="3 12">Belongs to the polyadenylate-binding protein type-1 family.</text>
</comment>
<evidence type="ECO:0000313" key="15">
    <source>
        <dbReference type="EMBL" id="KAH6834344.1"/>
    </source>
</evidence>
<dbReference type="SMART" id="SM00517">
    <property type="entry name" value="PolyA"/>
    <property type="match status" value="1"/>
</dbReference>
<proteinExistence type="inferred from homology"/>
<dbReference type="GO" id="GO:0005634">
    <property type="term" value="C:nucleus"/>
    <property type="evidence" value="ECO:0007669"/>
    <property type="project" value="UniProtKB-SubCell"/>
</dbReference>